<keyword evidence="4 8" id="KW-0566">Pantothenate biosynthesis</keyword>
<comment type="miscellaneous">
    <text evidence="8">The reaction proceeds by a bi uni uni bi ping pong mechanism.</text>
</comment>
<dbReference type="CDD" id="cd00560">
    <property type="entry name" value="PanC"/>
    <property type="match status" value="1"/>
</dbReference>
<dbReference type="AlphaFoldDB" id="A0A517PET7"/>
<feature type="active site" description="Proton donor" evidence="8">
    <location>
        <position position="56"/>
    </location>
</feature>
<feature type="binding site" evidence="8">
    <location>
        <begin position="49"/>
        <end position="56"/>
    </location>
    <ligand>
        <name>ATP</name>
        <dbReference type="ChEBI" id="CHEBI:30616"/>
    </ligand>
</feature>
<sequence length="313" mass="33374">MSATASSDDELDGPAGLTLARGLEELTFAPGVGDVLQGRLPPVAFVPTMGALHAGHATLIERAAAAMRRVKGGTVVVSIFVNPTQFGPGEDLERYPRTLEADLKLCREAGADVVFAPSVRDMYPDEHLHPGGIATTVRVGGPLTNTLEGAHRPNHFDGVATVVLKLLNMVRPAFAFFGEKDWQQLAVVRTMANDLNLPYLIESVPTVRDADGLALSSRNRYLSPEQRKTAAELPAALFAARDAIEAGAVPADVERTLADRLTAAGFAVDYAAVRCPTTLRLPPEWPPFSVRILVAAKLGGTRLIDNVAATQRV</sequence>
<evidence type="ECO:0000313" key="10">
    <source>
        <dbReference type="Proteomes" id="UP000318741"/>
    </source>
</evidence>
<comment type="subcellular location">
    <subcellularLocation>
        <location evidence="8">Cytoplasm</location>
    </subcellularLocation>
</comment>
<evidence type="ECO:0000256" key="5">
    <source>
        <dbReference type="ARBA" id="ARBA00022741"/>
    </source>
</evidence>
<dbReference type="HAMAP" id="MF_00158">
    <property type="entry name" value="PanC"/>
    <property type="match status" value="1"/>
</dbReference>
<keyword evidence="6 8" id="KW-0067">ATP-binding</keyword>
<keyword evidence="10" id="KW-1185">Reference proteome</keyword>
<dbReference type="RefSeq" id="WP_242688046.1">
    <property type="nucleotide sequence ID" value="NZ_CP036265.1"/>
</dbReference>
<dbReference type="Proteomes" id="UP000318741">
    <property type="component" value="Chromosome"/>
</dbReference>
<dbReference type="InterPro" id="IPR003721">
    <property type="entry name" value="Pantoate_ligase"/>
</dbReference>
<evidence type="ECO:0000256" key="6">
    <source>
        <dbReference type="ARBA" id="ARBA00022840"/>
    </source>
</evidence>
<dbReference type="EC" id="6.3.2.1" evidence="8"/>
<feature type="binding site" evidence="8">
    <location>
        <position position="207"/>
    </location>
    <ligand>
        <name>ATP</name>
        <dbReference type="ChEBI" id="CHEBI:30616"/>
    </ligand>
</feature>
<dbReference type="PANTHER" id="PTHR21299">
    <property type="entry name" value="CYTIDYLATE KINASE/PANTOATE-BETA-ALANINE LIGASE"/>
    <property type="match status" value="1"/>
</dbReference>
<dbReference type="GO" id="GO:0005829">
    <property type="term" value="C:cytosol"/>
    <property type="evidence" value="ECO:0007669"/>
    <property type="project" value="TreeGrafter"/>
</dbReference>
<evidence type="ECO:0000256" key="8">
    <source>
        <dbReference type="HAMAP-Rule" id="MF_00158"/>
    </source>
</evidence>
<comment type="similarity">
    <text evidence="2 8">Belongs to the pantothenate synthetase family.</text>
</comment>
<evidence type="ECO:0000313" key="9">
    <source>
        <dbReference type="EMBL" id="QDT17887.1"/>
    </source>
</evidence>
<dbReference type="GO" id="GO:0004592">
    <property type="term" value="F:pantoate-beta-alanine ligase activity"/>
    <property type="evidence" value="ECO:0007669"/>
    <property type="project" value="UniProtKB-UniRule"/>
</dbReference>
<dbReference type="KEGG" id="acaf:CA12_40230"/>
<dbReference type="PANTHER" id="PTHR21299:SF1">
    <property type="entry name" value="PANTOATE--BETA-ALANINE LIGASE"/>
    <property type="match status" value="1"/>
</dbReference>
<dbReference type="SUPFAM" id="SSF52374">
    <property type="entry name" value="Nucleotidylyl transferase"/>
    <property type="match status" value="1"/>
</dbReference>
<evidence type="ECO:0000256" key="3">
    <source>
        <dbReference type="ARBA" id="ARBA00022598"/>
    </source>
</evidence>
<gene>
    <name evidence="8 9" type="primary">panC</name>
    <name evidence="9" type="ORF">CA12_40230</name>
</gene>
<evidence type="ECO:0000256" key="2">
    <source>
        <dbReference type="ARBA" id="ARBA00009256"/>
    </source>
</evidence>
<comment type="pathway">
    <text evidence="1 8">Cofactor biosynthesis; (R)-pantothenate biosynthesis; (R)-pantothenate from (R)-pantoate and beta-alanine: step 1/1.</text>
</comment>
<dbReference type="GO" id="GO:0005524">
    <property type="term" value="F:ATP binding"/>
    <property type="evidence" value="ECO:0007669"/>
    <property type="project" value="UniProtKB-KW"/>
</dbReference>
<keyword evidence="5 8" id="KW-0547">Nucleotide-binding</keyword>
<feature type="binding site" evidence="8">
    <location>
        <position position="85"/>
    </location>
    <ligand>
        <name>(R)-pantoate</name>
        <dbReference type="ChEBI" id="CHEBI:15980"/>
    </ligand>
</feature>
<dbReference type="Gene3D" id="3.30.1300.10">
    <property type="entry name" value="Pantoate-beta-alanine ligase, C-terminal domain"/>
    <property type="match status" value="1"/>
</dbReference>
<evidence type="ECO:0000256" key="4">
    <source>
        <dbReference type="ARBA" id="ARBA00022655"/>
    </source>
</evidence>
<dbReference type="Pfam" id="PF02569">
    <property type="entry name" value="Pantoate_ligase"/>
    <property type="match status" value="1"/>
</dbReference>
<feature type="binding site" evidence="8">
    <location>
        <begin position="215"/>
        <end position="218"/>
    </location>
    <ligand>
        <name>ATP</name>
        <dbReference type="ChEBI" id="CHEBI:30616"/>
    </ligand>
</feature>
<comment type="function">
    <text evidence="8">Catalyzes the condensation of pantoate with beta-alanine in an ATP-dependent reaction via a pantoyl-adenylate intermediate.</text>
</comment>
<keyword evidence="3 8" id="KW-0436">Ligase</keyword>
<feature type="binding site" evidence="8">
    <location>
        <position position="85"/>
    </location>
    <ligand>
        <name>beta-alanine</name>
        <dbReference type="ChEBI" id="CHEBI:57966"/>
    </ligand>
</feature>
<dbReference type="UniPathway" id="UPA00028">
    <property type="reaction ID" value="UER00005"/>
</dbReference>
<feature type="binding site" evidence="8">
    <location>
        <position position="184"/>
    </location>
    <ligand>
        <name>(R)-pantoate</name>
        <dbReference type="ChEBI" id="CHEBI:15980"/>
    </ligand>
</feature>
<reference evidence="9 10" key="1">
    <citation type="submission" date="2019-02" db="EMBL/GenBank/DDBJ databases">
        <title>Deep-cultivation of Planctomycetes and their phenomic and genomic characterization uncovers novel biology.</title>
        <authorList>
            <person name="Wiegand S."/>
            <person name="Jogler M."/>
            <person name="Boedeker C."/>
            <person name="Pinto D."/>
            <person name="Vollmers J."/>
            <person name="Rivas-Marin E."/>
            <person name="Kohn T."/>
            <person name="Peeters S.H."/>
            <person name="Heuer A."/>
            <person name="Rast P."/>
            <person name="Oberbeckmann S."/>
            <person name="Bunk B."/>
            <person name="Jeske O."/>
            <person name="Meyerdierks A."/>
            <person name="Storesund J.E."/>
            <person name="Kallscheuer N."/>
            <person name="Luecker S."/>
            <person name="Lage O.M."/>
            <person name="Pohl T."/>
            <person name="Merkel B.J."/>
            <person name="Hornburger P."/>
            <person name="Mueller R.-W."/>
            <person name="Bruemmer F."/>
            <person name="Labrenz M."/>
            <person name="Spormann A.M."/>
            <person name="Op den Camp H."/>
            <person name="Overmann J."/>
            <person name="Amann R."/>
            <person name="Jetten M.S.M."/>
            <person name="Mascher T."/>
            <person name="Medema M.H."/>
            <person name="Devos D.P."/>
            <person name="Kaster A.-K."/>
            <person name="Ovreas L."/>
            <person name="Rohde M."/>
            <person name="Galperin M.Y."/>
            <person name="Jogler C."/>
        </authorList>
    </citation>
    <scope>NUCLEOTIDE SEQUENCE [LARGE SCALE GENOMIC DNA]</scope>
    <source>
        <strain evidence="9 10">CA12</strain>
    </source>
</reference>
<feature type="binding site" evidence="8">
    <location>
        <begin position="178"/>
        <end position="181"/>
    </location>
    <ligand>
        <name>ATP</name>
        <dbReference type="ChEBI" id="CHEBI:30616"/>
    </ligand>
</feature>
<evidence type="ECO:0000256" key="7">
    <source>
        <dbReference type="ARBA" id="ARBA00048258"/>
    </source>
</evidence>
<dbReference type="Gene3D" id="3.40.50.620">
    <property type="entry name" value="HUPs"/>
    <property type="match status" value="1"/>
</dbReference>
<dbReference type="NCBIfam" id="TIGR00018">
    <property type="entry name" value="panC"/>
    <property type="match status" value="1"/>
</dbReference>
<organism evidence="9 10">
    <name type="scientific">Alienimonas californiensis</name>
    <dbReference type="NCBI Taxonomy" id="2527989"/>
    <lineage>
        <taxon>Bacteria</taxon>
        <taxon>Pseudomonadati</taxon>
        <taxon>Planctomycetota</taxon>
        <taxon>Planctomycetia</taxon>
        <taxon>Planctomycetales</taxon>
        <taxon>Planctomycetaceae</taxon>
        <taxon>Alienimonas</taxon>
    </lineage>
</organism>
<comment type="catalytic activity">
    <reaction evidence="7 8">
        <text>(R)-pantoate + beta-alanine + ATP = (R)-pantothenate + AMP + diphosphate + H(+)</text>
        <dbReference type="Rhea" id="RHEA:10912"/>
        <dbReference type="ChEBI" id="CHEBI:15378"/>
        <dbReference type="ChEBI" id="CHEBI:15980"/>
        <dbReference type="ChEBI" id="CHEBI:29032"/>
        <dbReference type="ChEBI" id="CHEBI:30616"/>
        <dbReference type="ChEBI" id="CHEBI:33019"/>
        <dbReference type="ChEBI" id="CHEBI:57966"/>
        <dbReference type="ChEBI" id="CHEBI:456215"/>
        <dbReference type="EC" id="6.3.2.1"/>
    </reaction>
</comment>
<dbReference type="EMBL" id="CP036265">
    <property type="protein sequence ID" value="QDT17887.1"/>
    <property type="molecule type" value="Genomic_DNA"/>
</dbReference>
<accession>A0A517PET7</accession>
<dbReference type="InterPro" id="IPR042176">
    <property type="entry name" value="Pantoate_ligase_C"/>
</dbReference>
<evidence type="ECO:0000256" key="1">
    <source>
        <dbReference type="ARBA" id="ARBA00004990"/>
    </source>
</evidence>
<protein>
    <recommendedName>
        <fullName evidence="8">Pantothenate synthetase</fullName>
        <shortName evidence="8">PS</shortName>
        <ecNumber evidence="8">6.3.2.1</ecNumber>
    </recommendedName>
    <alternativeName>
        <fullName evidence="8">Pantoate--beta-alanine ligase</fullName>
    </alternativeName>
    <alternativeName>
        <fullName evidence="8">Pantoate-activating enzyme</fullName>
    </alternativeName>
</protein>
<name>A0A517PET7_9PLAN</name>
<dbReference type="InterPro" id="IPR014729">
    <property type="entry name" value="Rossmann-like_a/b/a_fold"/>
</dbReference>
<keyword evidence="8" id="KW-0963">Cytoplasm</keyword>
<comment type="subunit">
    <text evidence="8">Homodimer.</text>
</comment>
<proteinExistence type="inferred from homology"/>
<dbReference type="GO" id="GO:0015940">
    <property type="term" value="P:pantothenate biosynthetic process"/>
    <property type="evidence" value="ECO:0007669"/>
    <property type="project" value="UniProtKB-UniRule"/>
</dbReference>